<dbReference type="Gene3D" id="3.40.50.150">
    <property type="entry name" value="Vaccinia Virus protein VP39"/>
    <property type="match status" value="1"/>
</dbReference>
<dbReference type="AlphaFoldDB" id="A0A5J5EUC4"/>
<organism evidence="2 3">
    <name type="scientific">Sphaerosporella brunnea</name>
    <dbReference type="NCBI Taxonomy" id="1250544"/>
    <lineage>
        <taxon>Eukaryota</taxon>
        <taxon>Fungi</taxon>
        <taxon>Dikarya</taxon>
        <taxon>Ascomycota</taxon>
        <taxon>Pezizomycotina</taxon>
        <taxon>Pezizomycetes</taxon>
        <taxon>Pezizales</taxon>
        <taxon>Pyronemataceae</taxon>
        <taxon>Sphaerosporella</taxon>
    </lineage>
</organism>
<accession>A0A5J5EUC4</accession>
<dbReference type="InterPro" id="IPR012901">
    <property type="entry name" value="CARME"/>
</dbReference>
<dbReference type="Pfam" id="PF07942">
    <property type="entry name" value="CARME"/>
    <property type="match status" value="1"/>
</dbReference>
<dbReference type="EMBL" id="VXIS01000121">
    <property type="protein sequence ID" value="KAA8903169.1"/>
    <property type="molecule type" value="Genomic_DNA"/>
</dbReference>
<dbReference type="InParanoid" id="A0A5J5EUC4"/>
<evidence type="ECO:0000313" key="3">
    <source>
        <dbReference type="Proteomes" id="UP000326924"/>
    </source>
</evidence>
<feature type="transmembrane region" description="Helical" evidence="1">
    <location>
        <begin position="20"/>
        <end position="41"/>
    </location>
</feature>
<dbReference type="SUPFAM" id="SSF53335">
    <property type="entry name" value="S-adenosyl-L-methionine-dependent methyltransferases"/>
    <property type="match status" value="1"/>
</dbReference>
<protein>
    <submittedName>
        <fullName evidence="2">Putative trehalase</fullName>
    </submittedName>
</protein>
<dbReference type="InterPro" id="IPR029063">
    <property type="entry name" value="SAM-dependent_MTases_sf"/>
</dbReference>
<evidence type="ECO:0000256" key="1">
    <source>
        <dbReference type="SAM" id="Phobius"/>
    </source>
</evidence>
<dbReference type="PANTHER" id="PTHR12303">
    <property type="entry name" value="CARNOSINE N-METHYLTRANSFERASE"/>
    <property type="match status" value="1"/>
</dbReference>
<dbReference type="CDD" id="cd02440">
    <property type="entry name" value="AdoMet_MTases"/>
    <property type="match status" value="1"/>
</dbReference>
<name>A0A5J5EUC4_9PEZI</name>
<dbReference type="GO" id="GO:0008757">
    <property type="term" value="F:S-adenosylmethionine-dependent methyltransferase activity"/>
    <property type="evidence" value="ECO:0007669"/>
    <property type="project" value="InterPro"/>
</dbReference>
<reference evidence="2 3" key="1">
    <citation type="submission" date="2019-09" db="EMBL/GenBank/DDBJ databases">
        <title>Draft genome of the ectomycorrhizal ascomycete Sphaerosporella brunnea.</title>
        <authorList>
            <consortium name="DOE Joint Genome Institute"/>
            <person name="Benucci G.M."/>
            <person name="Marozzi G."/>
            <person name="Antonielli L."/>
            <person name="Sanchez S."/>
            <person name="Marco P."/>
            <person name="Wang X."/>
            <person name="Falini L.B."/>
            <person name="Barry K."/>
            <person name="Haridas S."/>
            <person name="Lipzen A."/>
            <person name="Labutti K."/>
            <person name="Grigoriev I.V."/>
            <person name="Murat C."/>
            <person name="Martin F."/>
            <person name="Albertini E."/>
            <person name="Donnini D."/>
            <person name="Bonito G."/>
        </authorList>
    </citation>
    <scope>NUCLEOTIDE SEQUENCE [LARGE SCALE GENOMIC DNA]</scope>
    <source>
        <strain evidence="2 3">Sb_GMNB300</strain>
    </source>
</reference>
<dbReference type="PANTHER" id="PTHR12303:SF13">
    <property type="match status" value="1"/>
</dbReference>
<dbReference type="Proteomes" id="UP000326924">
    <property type="component" value="Unassembled WGS sequence"/>
</dbReference>
<dbReference type="SMART" id="SM01296">
    <property type="entry name" value="N2227"/>
    <property type="match status" value="1"/>
</dbReference>
<evidence type="ECO:0000313" key="2">
    <source>
        <dbReference type="EMBL" id="KAA8903169.1"/>
    </source>
</evidence>
<comment type="caution">
    <text evidence="2">The sequence shown here is derived from an EMBL/GenBank/DDBJ whole genome shotgun (WGS) entry which is preliminary data.</text>
</comment>
<sequence length="430" mass="48361">MSSLPQPPPAIEMKPGVSVTARFSLLIACLAIILALQYPLFLSYFQRLTSSGPVVTGVGVDRSKVLAALSGLSQYKIKANAALHKKKREYNKLPSQQKLHLLQSLKYYTKISQATAAANTNDRVAKAVRDFGMRYYNISSLELHAYEKTRGRASGDHTQVVQALKHFVRDWSSAGEHERSATFPPILTTMKTLFPNQLREGRQTRVLVPGAGLGRLAYELAAQGFDVVANEFSPYMTLAHRYILSLHQENPIAKIDGHTFHPNINWWSHHRSNESMLRAATFPEVLPQRDVLNRLRLIEGDFVKAFLPLEESGFDAVVTLFFIDTARNIVDYLETIHKVLKPGGIWANLGPLLYGTAPLIELSLDEVLRVAEKIGFELLPVDEKWGDDTFPDVEEWKGKIKGNLAGYSWDQESLSRNAYQAQFWVGRKKD</sequence>
<keyword evidence="1" id="KW-0812">Transmembrane</keyword>
<gene>
    <name evidence="2" type="ORF">FN846DRAFT_954344</name>
</gene>
<keyword evidence="3" id="KW-1185">Reference proteome</keyword>
<proteinExistence type="predicted"/>
<dbReference type="OrthoDB" id="978at2759"/>
<keyword evidence="1" id="KW-0472">Membrane</keyword>
<keyword evidence="1" id="KW-1133">Transmembrane helix</keyword>